<reference evidence="1" key="1">
    <citation type="submission" date="2021-01" db="EMBL/GenBank/DDBJ databases">
        <authorList>
            <consortium name="Genoscope - CEA"/>
            <person name="William W."/>
        </authorList>
    </citation>
    <scope>NUCLEOTIDE SEQUENCE</scope>
</reference>
<evidence type="ECO:0000313" key="2">
    <source>
        <dbReference type="Proteomes" id="UP000683925"/>
    </source>
</evidence>
<comment type="caution">
    <text evidence="1">The sequence shown here is derived from an EMBL/GenBank/DDBJ whole genome shotgun (WGS) entry which is preliminary data.</text>
</comment>
<protein>
    <submittedName>
        <fullName evidence="1">Uncharacterized protein</fullName>
    </submittedName>
</protein>
<evidence type="ECO:0000313" key="1">
    <source>
        <dbReference type="EMBL" id="CAD8187392.1"/>
    </source>
</evidence>
<dbReference type="OrthoDB" id="299489at2759"/>
<dbReference type="OMA" id="IGQYKFV"/>
<sequence>MGSLNKMQILISQVDQSTTLKLDEWELIETDLNEEAVIRDENSAISLIGQYKFVIGISKPLEIRVGRNSIQKSKITIKGLLGIQAIFIRSQ</sequence>
<dbReference type="EMBL" id="CAJJDP010000089">
    <property type="protein sequence ID" value="CAD8187392.1"/>
    <property type="molecule type" value="Genomic_DNA"/>
</dbReference>
<keyword evidence="2" id="KW-1185">Reference proteome</keyword>
<name>A0A8S1WFE1_PAROT</name>
<gene>
    <name evidence="1" type="ORF">POCTA_138.1.T0900069</name>
</gene>
<organism evidence="1 2">
    <name type="scientific">Paramecium octaurelia</name>
    <dbReference type="NCBI Taxonomy" id="43137"/>
    <lineage>
        <taxon>Eukaryota</taxon>
        <taxon>Sar</taxon>
        <taxon>Alveolata</taxon>
        <taxon>Ciliophora</taxon>
        <taxon>Intramacronucleata</taxon>
        <taxon>Oligohymenophorea</taxon>
        <taxon>Peniculida</taxon>
        <taxon>Parameciidae</taxon>
        <taxon>Paramecium</taxon>
    </lineage>
</organism>
<dbReference type="AlphaFoldDB" id="A0A8S1WFE1"/>
<proteinExistence type="predicted"/>
<accession>A0A8S1WFE1</accession>
<dbReference type="Proteomes" id="UP000683925">
    <property type="component" value="Unassembled WGS sequence"/>
</dbReference>